<evidence type="ECO:0000256" key="1">
    <source>
        <dbReference type="ARBA" id="ARBA00009820"/>
    </source>
</evidence>
<name>A0A0F5LRQ2_9HYPH</name>
<dbReference type="AlphaFoldDB" id="A0A0F5LRQ2"/>
<organism evidence="2 4">
    <name type="scientific">Devosia limi DSM 17137</name>
    <dbReference type="NCBI Taxonomy" id="1121477"/>
    <lineage>
        <taxon>Bacteria</taxon>
        <taxon>Pseudomonadati</taxon>
        <taxon>Pseudomonadota</taxon>
        <taxon>Alphaproteobacteria</taxon>
        <taxon>Hyphomicrobiales</taxon>
        <taxon>Devosiaceae</taxon>
        <taxon>Devosia</taxon>
    </lineage>
</organism>
<dbReference type="InterPro" id="IPR011659">
    <property type="entry name" value="WD40"/>
</dbReference>
<keyword evidence="4" id="KW-1185">Reference proteome</keyword>
<dbReference type="InterPro" id="IPR011042">
    <property type="entry name" value="6-blade_b-propeller_TolB-like"/>
</dbReference>
<dbReference type="PANTHER" id="PTHR36842">
    <property type="entry name" value="PROTEIN TOLB HOMOLOG"/>
    <property type="match status" value="1"/>
</dbReference>
<reference evidence="2 4" key="1">
    <citation type="submission" date="2015-03" db="EMBL/GenBank/DDBJ databases">
        <authorList>
            <person name="Hassan Y.I."/>
            <person name="Lepp D."/>
            <person name="Zhou T."/>
        </authorList>
    </citation>
    <scope>NUCLEOTIDE SEQUENCE [LARGE SCALE GENOMIC DNA]</scope>
    <source>
        <strain evidence="2 4">DSM 17137</strain>
    </source>
</reference>
<dbReference type="Gene3D" id="2.120.10.30">
    <property type="entry name" value="TolB, C-terminal domain"/>
    <property type="match status" value="1"/>
</dbReference>
<comment type="similarity">
    <text evidence="1">Belongs to the TolB family.</text>
</comment>
<dbReference type="SUPFAM" id="SSF82171">
    <property type="entry name" value="DPP6 N-terminal domain-like"/>
    <property type="match status" value="1"/>
</dbReference>
<evidence type="ECO:0000313" key="2">
    <source>
        <dbReference type="EMBL" id="KKB85025.1"/>
    </source>
</evidence>
<dbReference type="EMBL" id="FQVC01000004">
    <property type="protein sequence ID" value="SHF04326.1"/>
    <property type="molecule type" value="Genomic_DNA"/>
</dbReference>
<sequence>MSFTFPRRGRLLAAGQRAELTIIDLAGNARLVLTAHDVIEAPNWSPDGGFLVFNAGGLIYRIAADGSGEPQRIDTGSLADLNNDHVLSPDGNAIYVSSDDGHLYAVPFAGGTPRRISNTHAIPHHYYLHGISPDGATLSYVAIEGSGHERRVNVFTIPTNGGPDTRLTDVSVPNDGPEYSPDGRWIYFNSELAASRPGHAQIFRMAADDGTNLEQLTFDSLVNWFPHLSPDGRQVVFLSYPQGTMGHPADKDVLLRLMNPDGSNQRTLVSFFGGQGSINVNSWAPDSQQLAYVSYPKG</sequence>
<dbReference type="Proteomes" id="UP000184533">
    <property type="component" value="Unassembled WGS sequence"/>
</dbReference>
<evidence type="ECO:0000313" key="4">
    <source>
        <dbReference type="Proteomes" id="UP000033608"/>
    </source>
</evidence>
<dbReference type="Pfam" id="PF07676">
    <property type="entry name" value="PD40"/>
    <property type="match status" value="2"/>
</dbReference>
<reference evidence="3 5" key="2">
    <citation type="submission" date="2016-11" db="EMBL/GenBank/DDBJ databases">
        <authorList>
            <person name="Jaros S."/>
            <person name="Januszkiewicz K."/>
            <person name="Wedrychowicz H."/>
        </authorList>
    </citation>
    <scope>NUCLEOTIDE SEQUENCE [LARGE SCALE GENOMIC DNA]</scope>
    <source>
        <strain evidence="3 5">DSM 17137</strain>
    </source>
</reference>
<evidence type="ECO:0000313" key="3">
    <source>
        <dbReference type="EMBL" id="SHF04326.1"/>
    </source>
</evidence>
<gene>
    <name evidence="3" type="ORF">SAMN02745223_01656</name>
    <name evidence="2" type="ORF">VW29_09025</name>
</gene>
<dbReference type="Proteomes" id="UP000033608">
    <property type="component" value="Unassembled WGS sequence"/>
</dbReference>
<dbReference type="PANTHER" id="PTHR36842:SF1">
    <property type="entry name" value="PROTEIN TOLB"/>
    <property type="match status" value="1"/>
</dbReference>
<dbReference type="EMBL" id="LAJF01000062">
    <property type="protein sequence ID" value="KKB85025.1"/>
    <property type="molecule type" value="Genomic_DNA"/>
</dbReference>
<proteinExistence type="inferred from homology"/>
<dbReference type="PATRIC" id="fig|1121477.3.peg.2905"/>
<evidence type="ECO:0000313" key="5">
    <source>
        <dbReference type="Proteomes" id="UP000184533"/>
    </source>
</evidence>
<dbReference type="STRING" id="1121477.SAMN02745223_01656"/>
<dbReference type="RefSeq" id="WP_046135051.1">
    <property type="nucleotide sequence ID" value="NZ_FQVC01000004.1"/>
</dbReference>
<accession>A0A0F5LRQ2</accession>
<protein>
    <submittedName>
        <fullName evidence="2">Biopolymer transporter Tol</fullName>
    </submittedName>
    <submittedName>
        <fullName evidence="3">WD40-like Beta Propeller Repeat</fullName>
    </submittedName>
</protein>